<dbReference type="CDD" id="cd02966">
    <property type="entry name" value="TlpA_like_family"/>
    <property type="match status" value="1"/>
</dbReference>
<protein>
    <submittedName>
        <fullName evidence="9">Redoxin domain-containing protein</fullName>
    </submittedName>
</protein>
<dbReference type="GO" id="GO:0016491">
    <property type="term" value="F:oxidoreductase activity"/>
    <property type="evidence" value="ECO:0007669"/>
    <property type="project" value="InterPro"/>
</dbReference>
<feature type="transmembrane region" description="Helical" evidence="7">
    <location>
        <begin position="85"/>
        <end position="105"/>
    </location>
</feature>
<sequence>MQEALSQMVHINFILVFLEGMFSFFSPCIFPLIPLYLSYLSGNENKKGTYIIRTIFFVLGISSAFFLLGLSMLWLGNFLNLEQSILQLIGGCIILLFGFFQLDIIHIPWLKQNHNLQDALKWKKTGYFSAFLMGFCFSFAWSPCVGPMLSSVLLLAGTSSSAIVGNLYILIYALGFLIPFLILGFFATHLLEYFRRKPTFFDGVVKLGGIILIVIGGMMMVTAWNKKPSTVEDHYLNRNVEVFEHEFSLKDTKGTTRHLENMKGSVIFLNFLDMECIPCKEEVKDIEKLYRSYGRNQKDVKIYGIVSSPTWKQGEKDVKKFQKEHHLTFPILIDERGKVTANYQVTSYPTTYMVDKNGKIYGKMIGALSYEMMGEMIEQTKKGD</sequence>
<dbReference type="GO" id="GO:0017004">
    <property type="term" value="P:cytochrome complex assembly"/>
    <property type="evidence" value="ECO:0007669"/>
    <property type="project" value="InterPro"/>
</dbReference>
<reference evidence="9" key="1">
    <citation type="submission" date="2020-10" db="EMBL/GenBank/DDBJ databases">
        <authorList>
            <person name="Gilroy R."/>
        </authorList>
    </citation>
    <scope>NUCLEOTIDE SEQUENCE</scope>
    <source>
        <strain evidence="9">CHK197-8231</strain>
    </source>
</reference>
<dbReference type="InterPro" id="IPR000866">
    <property type="entry name" value="AhpC/TSA"/>
</dbReference>
<dbReference type="Gene3D" id="3.40.30.10">
    <property type="entry name" value="Glutaredoxin"/>
    <property type="match status" value="1"/>
</dbReference>
<evidence type="ECO:0000256" key="5">
    <source>
        <dbReference type="ARBA" id="ARBA00022989"/>
    </source>
</evidence>
<keyword evidence="4 7" id="KW-0812">Transmembrane</keyword>
<dbReference type="GO" id="GO:0016209">
    <property type="term" value="F:antioxidant activity"/>
    <property type="evidence" value="ECO:0007669"/>
    <property type="project" value="InterPro"/>
</dbReference>
<evidence type="ECO:0000256" key="3">
    <source>
        <dbReference type="ARBA" id="ARBA00022475"/>
    </source>
</evidence>
<keyword evidence="3" id="KW-1003">Cell membrane</keyword>
<dbReference type="SUPFAM" id="SSF52833">
    <property type="entry name" value="Thioredoxin-like"/>
    <property type="match status" value="1"/>
</dbReference>
<evidence type="ECO:0000259" key="8">
    <source>
        <dbReference type="PROSITE" id="PS51352"/>
    </source>
</evidence>
<dbReference type="InterPro" id="IPR013766">
    <property type="entry name" value="Thioredoxin_domain"/>
</dbReference>
<dbReference type="EMBL" id="DVML01000025">
    <property type="protein sequence ID" value="HIU22894.1"/>
    <property type="molecule type" value="Genomic_DNA"/>
</dbReference>
<dbReference type="PANTHER" id="PTHR31272">
    <property type="entry name" value="CYTOCHROME C-TYPE BIOGENESIS PROTEIN HI_1454-RELATED"/>
    <property type="match status" value="1"/>
</dbReference>
<feature type="transmembrane region" description="Helical" evidence="7">
    <location>
        <begin position="169"/>
        <end position="191"/>
    </location>
</feature>
<organism evidence="9 10">
    <name type="scientific">Candidatus Fimihabitans intestinipullorum</name>
    <dbReference type="NCBI Taxonomy" id="2840820"/>
    <lineage>
        <taxon>Bacteria</taxon>
        <taxon>Bacillati</taxon>
        <taxon>Mycoplasmatota</taxon>
        <taxon>Mycoplasmatota incertae sedis</taxon>
        <taxon>Candidatus Fimihabitans</taxon>
    </lineage>
</organism>
<dbReference type="InterPro" id="IPR003834">
    <property type="entry name" value="Cyt_c_assmbl_TM_dom"/>
</dbReference>
<feature type="transmembrane region" description="Helical" evidence="7">
    <location>
        <begin position="203"/>
        <end position="224"/>
    </location>
</feature>
<evidence type="ECO:0000313" key="10">
    <source>
        <dbReference type="Proteomes" id="UP000824087"/>
    </source>
</evidence>
<evidence type="ECO:0000256" key="6">
    <source>
        <dbReference type="ARBA" id="ARBA00023136"/>
    </source>
</evidence>
<name>A0A9D1HUQ1_9BACT</name>
<feature type="transmembrane region" description="Helical" evidence="7">
    <location>
        <begin position="12"/>
        <end position="38"/>
    </location>
</feature>
<comment type="caution">
    <text evidence="9">The sequence shown here is derived from an EMBL/GenBank/DDBJ whole genome shotgun (WGS) entry which is preliminary data.</text>
</comment>
<reference evidence="9" key="2">
    <citation type="journal article" date="2021" name="PeerJ">
        <title>Extensive microbial diversity within the chicken gut microbiome revealed by metagenomics and culture.</title>
        <authorList>
            <person name="Gilroy R."/>
            <person name="Ravi A."/>
            <person name="Getino M."/>
            <person name="Pursley I."/>
            <person name="Horton D.L."/>
            <person name="Alikhan N.F."/>
            <person name="Baker D."/>
            <person name="Gharbi K."/>
            <person name="Hall N."/>
            <person name="Watson M."/>
            <person name="Adriaenssens E.M."/>
            <person name="Foster-Nyarko E."/>
            <person name="Jarju S."/>
            <person name="Secka A."/>
            <person name="Antonio M."/>
            <person name="Oren A."/>
            <person name="Chaudhuri R.R."/>
            <person name="La Ragione R."/>
            <person name="Hildebrand F."/>
            <person name="Pallen M.J."/>
        </authorList>
    </citation>
    <scope>NUCLEOTIDE SEQUENCE</scope>
    <source>
        <strain evidence="9">CHK197-8231</strain>
    </source>
</reference>
<proteinExistence type="inferred from homology"/>
<dbReference type="Proteomes" id="UP000824087">
    <property type="component" value="Unassembled WGS sequence"/>
</dbReference>
<accession>A0A9D1HUQ1</accession>
<dbReference type="Pfam" id="PF00578">
    <property type="entry name" value="AhpC-TSA"/>
    <property type="match status" value="1"/>
</dbReference>
<feature type="domain" description="Thioredoxin" evidence="8">
    <location>
        <begin position="220"/>
        <end position="382"/>
    </location>
</feature>
<feature type="transmembrane region" description="Helical" evidence="7">
    <location>
        <begin position="50"/>
        <end position="73"/>
    </location>
</feature>
<dbReference type="InterPro" id="IPR051790">
    <property type="entry name" value="Cytochrome_c-biogenesis_DsbD"/>
</dbReference>
<dbReference type="Pfam" id="PF02683">
    <property type="entry name" value="DsbD_TM"/>
    <property type="match status" value="1"/>
</dbReference>
<evidence type="ECO:0000313" key="9">
    <source>
        <dbReference type="EMBL" id="HIU22894.1"/>
    </source>
</evidence>
<comment type="subcellular location">
    <subcellularLocation>
        <location evidence="1">Cell membrane</location>
        <topology evidence="1">Multi-pass membrane protein</topology>
    </subcellularLocation>
</comment>
<evidence type="ECO:0000256" key="1">
    <source>
        <dbReference type="ARBA" id="ARBA00004651"/>
    </source>
</evidence>
<comment type="similarity">
    <text evidence="2">Belongs to the DsbD family.</text>
</comment>
<dbReference type="AlphaFoldDB" id="A0A9D1HUQ1"/>
<gene>
    <name evidence="9" type="ORF">IAD49_04870</name>
</gene>
<evidence type="ECO:0000256" key="2">
    <source>
        <dbReference type="ARBA" id="ARBA00006143"/>
    </source>
</evidence>
<keyword evidence="6 7" id="KW-0472">Membrane</keyword>
<evidence type="ECO:0000256" key="7">
    <source>
        <dbReference type="SAM" id="Phobius"/>
    </source>
</evidence>
<dbReference type="InterPro" id="IPR036249">
    <property type="entry name" value="Thioredoxin-like_sf"/>
</dbReference>
<feature type="transmembrane region" description="Helical" evidence="7">
    <location>
        <begin position="126"/>
        <end position="149"/>
    </location>
</feature>
<dbReference type="PROSITE" id="PS51352">
    <property type="entry name" value="THIOREDOXIN_2"/>
    <property type="match status" value="1"/>
</dbReference>
<evidence type="ECO:0000256" key="4">
    <source>
        <dbReference type="ARBA" id="ARBA00022692"/>
    </source>
</evidence>
<dbReference type="PANTHER" id="PTHR31272:SF4">
    <property type="entry name" value="CYTOCHROME C-TYPE BIOGENESIS PROTEIN HI_1454-RELATED"/>
    <property type="match status" value="1"/>
</dbReference>
<keyword evidence="5 7" id="KW-1133">Transmembrane helix</keyword>
<dbReference type="GO" id="GO:0005886">
    <property type="term" value="C:plasma membrane"/>
    <property type="evidence" value="ECO:0007669"/>
    <property type="project" value="UniProtKB-SubCell"/>
</dbReference>